<dbReference type="PANTHER" id="PTHR21198">
    <property type="entry name" value="GLUTAMATE RACEMASE"/>
    <property type="match status" value="1"/>
</dbReference>
<evidence type="ECO:0000313" key="2">
    <source>
        <dbReference type="EMBL" id="EFJ14073.1"/>
    </source>
</evidence>
<gene>
    <name evidence="2" type="ORF">SELMODRAFT_121154</name>
</gene>
<dbReference type="EMBL" id="GL377629">
    <property type="protein sequence ID" value="EFJ14073.1"/>
    <property type="molecule type" value="Genomic_DNA"/>
</dbReference>
<keyword evidence="3" id="KW-1185">Reference proteome</keyword>
<dbReference type="Gene3D" id="3.40.50.1860">
    <property type="match status" value="2"/>
</dbReference>
<reference evidence="2 3" key="1">
    <citation type="journal article" date="2011" name="Science">
        <title>The Selaginella genome identifies genetic changes associated with the evolution of vascular plants.</title>
        <authorList>
            <person name="Banks J.A."/>
            <person name="Nishiyama T."/>
            <person name="Hasebe M."/>
            <person name="Bowman J.L."/>
            <person name="Gribskov M."/>
            <person name="dePamphilis C."/>
            <person name="Albert V.A."/>
            <person name="Aono N."/>
            <person name="Aoyama T."/>
            <person name="Ambrose B.A."/>
            <person name="Ashton N.W."/>
            <person name="Axtell M.J."/>
            <person name="Barker E."/>
            <person name="Barker M.S."/>
            <person name="Bennetzen J.L."/>
            <person name="Bonawitz N.D."/>
            <person name="Chapple C."/>
            <person name="Cheng C."/>
            <person name="Correa L.G."/>
            <person name="Dacre M."/>
            <person name="DeBarry J."/>
            <person name="Dreyer I."/>
            <person name="Elias M."/>
            <person name="Engstrom E.M."/>
            <person name="Estelle M."/>
            <person name="Feng L."/>
            <person name="Finet C."/>
            <person name="Floyd S.K."/>
            <person name="Frommer W.B."/>
            <person name="Fujita T."/>
            <person name="Gramzow L."/>
            <person name="Gutensohn M."/>
            <person name="Harholt J."/>
            <person name="Hattori M."/>
            <person name="Heyl A."/>
            <person name="Hirai T."/>
            <person name="Hiwatashi Y."/>
            <person name="Ishikawa M."/>
            <person name="Iwata M."/>
            <person name="Karol K.G."/>
            <person name="Koehler B."/>
            <person name="Kolukisaoglu U."/>
            <person name="Kubo M."/>
            <person name="Kurata T."/>
            <person name="Lalonde S."/>
            <person name="Li K."/>
            <person name="Li Y."/>
            <person name="Litt A."/>
            <person name="Lyons E."/>
            <person name="Manning G."/>
            <person name="Maruyama T."/>
            <person name="Michael T.P."/>
            <person name="Mikami K."/>
            <person name="Miyazaki S."/>
            <person name="Morinaga S."/>
            <person name="Murata T."/>
            <person name="Mueller-Roeber B."/>
            <person name="Nelson D.R."/>
            <person name="Obara M."/>
            <person name="Oguri Y."/>
            <person name="Olmstead R.G."/>
            <person name="Onodera N."/>
            <person name="Petersen B.L."/>
            <person name="Pils B."/>
            <person name="Prigge M."/>
            <person name="Rensing S.A."/>
            <person name="Riano-Pachon D.M."/>
            <person name="Roberts A.W."/>
            <person name="Sato Y."/>
            <person name="Scheller H.V."/>
            <person name="Schulz B."/>
            <person name="Schulz C."/>
            <person name="Shakirov E.V."/>
            <person name="Shibagaki N."/>
            <person name="Shinohara N."/>
            <person name="Shippen D.E."/>
            <person name="Soerensen I."/>
            <person name="Sotooka R."/>
            <person name="Sugimoto N."/>
            <person name="Sugita M."/>
            <person name="Sumikawa N."/>
            <person name="Tanurdzic M."/>
            <person name="Theissen G."/>
            <person name="Ulvskov P."/>
            <person name="Wakazuki S."/>
            <person name="Weng J.K."/>
            <person name="Willats W.W."/>
            <person name="Wipf D."/>
            <person name="Wolf P.G."/>
            <person name="Yang L."/>
            <person name="Zimmer A.D."/>
            <person name="Zhu Q."/>
            <person name="Mitros T."/>
            <person name="Hellsten U."/>
            <person name="Loque D."/>
            <person name="Otillar R."/>
            <person name="Salamov A."/>
            <person name="Schmutz J."/>
            <person name="Shapiro H."/>
            <person name="Lindquist E."/>
            <person name="Lucas S."/>
            <person name="Rokhsar D."/>
            <person name="Grigoriev I.V."/>
        </authorList>
    </citation>
    <scope>NUCLEOTIDE SEQUENCE [LARGE SCALE GENOMIC DNA]</scope>
</reference>
<evidence type="ECO:0000256" key="1">
    <source>
        <dbReference type="ARBA" id="ARBA00023235"/>
    </source>
</evidence>
<keyword evidence="1" id="KW-0413">Isomerase</keyword>
<accession>D8SNH7</accession>
<dbReference type="SUPFAM" id="SSF53681">
    <property type="entry name" value="Aspartate/glutamate racemase"/>
    <property type="match status" value="1"/>
</dbReference>
<dbReference type="KEGG" id="smo:SELMODRAFT_121154"/>
<dbReference type="eggNOG" id="ENOG502QU3Q">
    <property type="taxonomic scope" value="Eukaryota"/>
</dbReference>
<dbReference type="OMA" id="SKIRSQC"/>
<dbReference type="InterPro" id="IPR001920">
    <property type="entry name" value="Asp/Glu_race"/>
</dbReference>
<dbReference type="PANTHER" id="PTHR21198:SF7">
    <property type="entry name" value="ASPARTATE-GLUTAMATE RACEMASE FAMILY"/>
    <property type="match status" value="1"/>
</dbReference>
<name>D8SNH7_SELML</name>
<sequence length="250" mass="27520">MQSLASCQLLHYPHSVGVLGGGFHSVPTLQFLKRLREATAAEGDLLRIPLVLCGDPNASHHLGALIQQREFLEDAGAKCIALPCPSSLRWFTCLDSGSSAKLLNVVDSLVEELHRAELRPLQGAARPRIGILTCQGLEFYQEKLEQEGFEVVLPDKASKDRLIVPAMAALERRDFQGHRSLIRVAIHMLLVNAVNRVIGDDLTAALWADDPLLLQCIDPANSLAKATVNWAKQQIQTHDIKCRGRRACDL</sequence>
<dbReference type="OrthoDB" id="187836at2759"/>
<evidence type="ECO:0000313" key="3">
    <source>
        <dbReference type="Proteomes" id="UP000001514"/>
    </source>
</evidence>
<dbReference type="HOGENOM" id="CLU_055360_0_0_1"/>
<dbReference type="InParanoid" id="D8SNH7"/>
<dbReference type="STRING" id="88036.D8SNH7"/>
<dbReference type="FunCoup" id="D8SNH7">
    <property type="interactions" value="27"/>
</dbReference>
<proteinExistence type="predicted"/>
<dbReference type="Proteomes" id="UP000001514">
    <property type="component" value="Unassembled WGS sequence"/>
</dbReference>
<protein>
    <submittedName>
        <fullName evidence="2">Uncharacterized protein</fullName>
    </submittedName>
</protein>
<organism evidence="3">
    <name type="scientific">Selaginella moellendorffii</name>
    <name type="common">Spikemoss</name>
    <dbReference type="NCBI Taxonomy" id="88036"/>
    <lineage>
        <taxon>Eukaryota</taxon>
        <taxon>Viridiplantae</taxon>
        <taxon>Streptophyta</taxon>
        <taxon>Embryophyta</taxon>
        <taxon>Tracheophyta</taxon>
        <taxon>Lycopodiopsida</taxon>
        <taxon>Selaginellales</taxon>
        <taxon>Selaginellaceae</taxon>
        <taxon>Selaginella</taxon>
    </lineage>
</organism>
<dbReference type="Gramene" id="EFJ14073">
    <property type="protein sequence ID" value="EFJ14073"/>
    <property type="gene ID" value="SELMODRAFT_121154"/>
</dbReference>
<dbReference type="GO" id="GO:0016855">
    <property type="term" value="F:racemase and epimerase activity, acting on amino acids and derivatives"/>
    <property type="evidence" value="ECO:0007669"/>
    <property type="project" value="InterPro"/>
</dbReference>
<dbReference type="AlphaFoldDB" id="D8SNH7"/>